<dbReference type="KEGG" id="lgi:LOTGIDRAFT_121599"/>
<dbReference type="CTD" id="20231989"/>
<dbReference type="OrthoDB" id="6049857at2759"/>
<sequence length="140" mass="15765">EVVTVSPSVGLICKNSDQKDKRCEDYKVRFCCPKADKWTQWFDRDNPSGTGDWEHLASLLDAYPGRVCKHPTAVDAQLTSGAPYTDGGDTLTLSPSQGLICQNNLQADKSCNDYKVRFCCPQGKKWKMEEMSYTFSFFLC</sequence>
<dbReference type="EMBL" id="KB202163">
    <property type="protein sequence ID" value="ESO92027.1"/>
    <property type="molecule type" value="Genomic_DNA"/>
</dbReference>
<evidence type="ECO:0000313" key="6">
    <source>
        <dbReference type="EMBL" id="ESO92027.1"/>
    </source>
</evidence>
<feature type="domain" description="WxxW" evidence="5">
    <location>
        <begin position="1"/>
        <end position="32"/>
    </location>
</feature>
<organism evidence="6 7">
    <name type="scientific">Lottia gigantea</name>
    <name type="common">Giant owl limpet</name>
    <dbReference type="NCBI Taxonomy" id="225164"/>
    <lineage>
        <taxon>Eukaryota</taxon>
        <taxon>Metazoa</taxon>
        <taxon>Spiralia</taxon>
        <taxon>Lophotrochozoa</taxon>
        <taxon>Mollusca</taxon>
        <taxon>Gastropoda</taxon>
        <taxon>Patellogastropoda</taxon>
        <taxon>Lottioidea</taxon>
        <taxon>Lottiidae</taxon>
        <taxon>Lottia</taxon>
    </lineage>
</organism>
<gene>
    <name evidence="6" type="ORF">LOTGIDRAFT_121599</name>
</gene>
<comment type="subcellular location">
    <subcellularLocation>
        <location evidence="1">Secreted</location>
    </subcellularLocation>
</comment>
<dbReference type="HOGENOM" id="CLU_162414_0_0_1"/>
<protein>
    <recommendedName>
        <fullName evidence="5">WxxW domain-containing protein</fullName>
    </recommendedName>
</protein>
<evidence type="ECO:0000256" key="1">
    <source>
        <dbReference type="ARBA" id="ARBA00004613"/>
    </source>
</evidence>
<name>V4A5P8_LOTGI</name>
<dbReference type="AlphaFoldDB" id="V4A5P8"/>
<evidence type="ECO:0000256" key="4">
    <source>
        <dbReference type="ARBA" id="ARBA00023180"/>
    </source>
</evidence>
<dbReference type="InterPro" id="IPR025155">
    <property type="entry name" value="WxxW_domain"/>
</dbReference>
<keyword evidence="7" id="KW-1185">Reference proteome</keyword>
<dbReference type="OMA" id="AANGFAC"/>
<dbReference type="GO" id="GO:0005576">
    <property type="term" value="C:extracellular region"/>
    <property type="evidence" value="ECO:0007669"/>
    <property type="project" value="UniProtKB-SubCell"/>
</dbReference>
<keyword evidence="2" id="KW-0964">Secreted</keyword>
<feature type="non-terminal residue" evidence="6">
    <location>
        <position position="1"/>
    </location>
</feature>
<keyword evidence="4" id="KW-0325">Glycoprotein</keyword>
<evidence type="ECO:0000256" key="2">
    <source>
        <dbReference type="ARBA" id="ARBA00022525"/>
    </source>
</evidence>
<dbReference type="Proteomes" id="UP000030746">
    <property type="component" value="Unassembled WGS sequence"/>
</dbReference>
<proteinExistence type="predicted"/>
<feature type="domain" description="WxxW" evidence="5">
    <location>
        <begin position="38"/>
        <end position="120"/>
    </location>
</feature>
<evidence type="ECO:0000313" key="7">
    <source>
        <dbReference type="Proteomes" id="UP000030746"/>
    </source>
</evidence>
<dbReference type="RefSeq" id="XP_009057332.1">
    <property type="nucleotide sequence ID" value="XM_009059084.1"/>
</dbReference>
<reference evidence="6 7" key="1">
    <citation type="journal article" date="2013" name="Nature">
        <title>Insights into bilaterian evolution from three spiralian genomes.</title>
        <authorList>
            <person name="Simakov O."/>
            <person name="Marletaz F."/>
            <person name="Cho S.J."/>
            <person name="Edsinger-Gonzales E."/>
            <person name="Havlak P."/>
            <person name="Hellsten U."/>
            <person name="Kuo D.H."/>
            <person name="Larsson T."/>
            <person name="Lv J."/>
            <person name="Arendt D."/>
            <person name="Savage R."/>
            <person name="Osoegawa K."/>
            <person name="de Jong P."/>
            <person name="Grimwood J."/>
            <person name="Chapman J.A."/>
            <person name="Shapiro H."/>
            <person name="Aerts A."/>
            <person name="Otillar R.P."/>
            <person name="Terry A.Y."/>
            <person name="Boore J.L."/>
            <person name="Grigoriev I.V."/>
            <person name="Lindberg D.R."/>
            <person name="Seaver E.C."/>
            <person name="Weisblat D.A."/>
            <person name="Putnam N.H."/>
            <person name="Rokhsar D.S."/>
        </authorList>
    </citation>
    <scope>NUCLEOTIDE SEQUENCE [LARGE SCALE GENOMIC DNA]</scope>
</reference>
<dbReference type="InterPro" id="IPR039675">
    <property type="entry name" value="CILP1/CILP2"/>
</dbReference>
<accession>V4A5P8</accession>
<dbReference type="PANTHER" id="PTHR15031">
    <property type="entry name" value="CARTILAGE INTERMEDIATE LAYER PROTEIN CLIP"/>
    <property type="match status" value="1"/>
</dbReference>
<dbReference type="GeneID" id="20231989"/>
<dbReference type="Pfam" id="PF13330">
    <property type="entry name" value="Mucin2_WxxW"/>
    <property type="match status" value="2"/>
</dbReference>
<keyword evidence="3" id="KW-0732">Signal</keyword>
<evidence type="ECO:0000259" key="5">
    <source>
        <dbReference type="Pfam" id="PF13330"/>
    </source>
</evidence>
<evidence type="ECO:0000256" key="3">
    <source>
        <dbReference type="ARBA" id="ARBA00022729"/>
    </source>
</evidence>